<comment type="caution">
    <text evidence="2">The sequence shown here is derived from an EMBL/GenBank/DDBJ whole genome shotgun (WGS) entry which is preliminary data.</text>
</comment>
<accession>A0ABQ4D500</accession>
<dbReference type="Pfam" id="PF01243">
    <property type="entry name" value="PNPOx_N"/>
    <property type="match status" value="1"/>
</dbReference>
<keyword evidence="3" id="KW-1185">Reference proteome</keyword>
<keyword evidence="2" id="KW-0378">Hydrolase</keyword>
<dbReference type="GO" id="GO:0016787">
    <property type="term" value="F:hydrolase activity"/>
    <property type="evidence" value="ECO:0007669"/>
    <property type="project" value="UniProtKB-KW"/>
</dbReference>
<dbReference type="Proteomes" id="UP000604117">
    <property type="component" value="Unassembled WGS sequence"/>
</dbReference>
<evidence type="ECO:0000259" key="1">
    <source>
        <dbReference type="Pfam" id="PF01243"/>
    </source>
</evidence>
<protein>
    <submittedName>
        <fullName evidence="2">Hydrolase</fullName>
    </submittedName>
</protein>
<name>A0ABQ4D500_9ACTN</name>
<proteinExistence type="predicted"/>
<dbReference type="InterPro" id="IPR011576">
    <property type="entry name" value="Pyridox_Oxase_N"/>
</dbReference>
<dbReference type="PANTHER" id="PTHR42815">
    <property type="entry name" value="FAD-BINDING, PUTATIVE (AFU_ORTHOLOGUE AFUA_6G07600)-RELATED"/>
    <property type="match status" value="1"/>
</dbReference>
<dbReference type="PANTHER" id="PTHR42815:SF2">
    <property type="entry name" value="FAD-BINDING, PUTATIVE (AFU_ORTHOLOGUE AFUA_6G07600)-RELATED"/>
    <property type="match status" value="1"/>
</dbReference>
<dbReference type="EMBL" id="BONE01000165">
    <property type="protein sequence ID" value="GIF78580.1"/>
    <property type="molecule type" value="Genomic_DNA"/>
</dbReference>
<evidence type="ECO:0000313" key="2">
    <source>
        <dbReference type="EMBL" id="GIF78580.1"/>
    </source>
</evidence>
<feature type="domain" description="Pyridoxamine 5'-phosphate oxidase N-terminal" evidence="1">
    <location>
        <begin position="42"/>
        <end position="136"/>
    </location>
</feature>
<reference evidence="2 3" key="1">
    <citation type="submission" date="2021-01" db="EMBL/GenBank/DDBJ databases">
        <title>Whole genome shotgun sequence of Asanoa siamensis NBRC 107932.</title>
        <authorList>
            <person name="Komaki H."/>
            <person name="Tamura T."/>
        </authorList>
    </citation>
    <scope>NUCLEOTIDE SEQUENCE [LARGE SCALE GENOMIC DNA]</scope>
    <source>
        <strain evidence="2 3">NBRC 107932</strain>
    </source>
</reference>
<dbReference type="Gene3D" id="2.30.110.10">
    <property type="entry name" value="Electron Transport, Fmn-binding Protein, Chain A"/>
    <property type="match status" value="1"/>
</dbReference>
<dbReference type="RefSeq" id="WP_203719405.1">
    <property type="nucleotide sequence ID" value="NZ_BONE01000165.1"/>
</dbReference>
<evidence type="ECO:0000313" key="3">
    <source>
        <dbReference type="Proteomes" id="UP000604117"/>
    </source>
</evidence>
<gene>
    <name evidence="2" type="ORF">Asi02nite_80980</name>
</gene>
<sequence>MRGSADLGNDLDLAGERLLQAVYGTRERARRFYDSQLLDHLNDVMREFVGRQEMAFVSTADDGGNCDVSFRAGPPGFVAVLDERRLAWPEYRGNGVMASLGNIATNRHAALLFVDFQELIGLHVNGRASIVENGAMHAAYPGLLADRRVERWVCLDVDEAYIHCRKHIPRMAKVPRDRDWGTDSVRSKGGDYFGVARPREAVAAPPRRWWRPRPR</sequence>
<dbReference type="InterPro" id="IPR012349">
    <property type="entry name" value="Split_barrel_FMN-bd"/>
</dbReference>
<organism evidence="2 3">
    <name type="scientific">Asanoa siamensis</name>
    <dbReference type="NCBI Taxonomy" id="926357"/>
    <lineage>
        <taxon>Bacteria</taxon>
        <taxon>Bacillati</taxon>
        <taxon>Actinomycetota</taxon>
        <taxon>Actinomycetes</taxon>
        <taxon>Micromonosporales</taxon>
        <taxon>Micromonosporaceae</taxon>
        <taxon>Asanoa</taxon>
    </lineage>
</organism>
<dbReference type="SUPFAM" id="SSF50475">
    <property type="entry name" value="FMN-binding split barrel"/>
    <property type="match status" value="1"/>
</dbReference>